<evidence type="ECO:0000313" key="2">
    <source>
        <dbReference type="Proteomes" id="UP000054477"/>
    </source>
</evidence>
<dbReference type="Proteomes" id="UP000054477">
    <property type="component" value="Unassembled WGS sequence"/>
</dbReference>
<name>A0A0C9XL08_9AGAR</name>
<protein>
    <submittedName>
        <fullName evidence="1">Uncharacterized protein</fullName>
    </submittedName>
</protein>
<dbReference type="STRING" id="1095629.A0A0C9XL08"/>
<sequence>MSPKEHRSRLSQLTLSRLGRRHKRGKQLTKRHSYTASIPNSRETGLITQRYTACPQNLNLFSECFAAVAFYDIPANGSAPVNYTIWADAGLAFVFEERILRAIDQSSTGVQVPTPLVCPSSQETNEEQATSMRLSYIKGIRELLVIAL</sequence>
<gene>
    <name evidence="1" type="ORF">K443DRAFT_6276</name>
</gene>
<keyword evidence="2" id="KW-1185">Reference proteome</keyword>
<dbReference type="AlphaFoldDB" id="A0A0C9XL08"/>
<proteinExistence type="predicted"/>
<dbReference type="EMBL" id="KN838595">
    <property type="protein sequence ID" value="KIK02224.1"/>
    <property type="molecule type" value="Genomic_DNA"/>
</dbReference>
<dbReference type="OrthoDB" id="8061355at2759"/>
<accession>A0A0C9XL08</accession>
<reference evidence="1 2" key="1">
    <citation type="submission" date="2014-04" db="EMBL/GenBank/DDBJ databases">
        <authorList>
            <consortium name="DOE Joint Genome Institute"/>
            <person name="Kuo A."/>
            <person name="Kohler A."/>
            <person name="Nagy L.G."/>
            <person name="Floudas D."/>
            <person name="Copeland A."/>
            <person name="Barry K.W."/>
            <person name="Cichocki N."/>
            <person name="Veneault-Fourrey C."/>
            <person name="LaButti K."/>
            <person name="Lindquist E.A."/>
            <person name="Lipzen A."/>
            <person name="Lundell T."/>
            <person name="Morin E."/>
            <person name="Murat C."/>
            <person name="Sun H."/>
            <person name="Tunlid A."/>
            <person name="Henrissat B."/>
            <person name="Grigoriev I.V."/>
            <person name="Hibbett D.S."/>
            <person name="Martin F."/>
            <person name="Nordberg H.P."/>
            <person name="Cantor M.N."/>
            <person name="Hua S.X."/>
        </authorList>
    </citation>
    <scope>NUCLEOTIDE SEQUENCE [LARGE SCALE GENOMIC DNA]</scope>
    <source>
        <strain evidence="1 2">LaAM-08-1</strain>
    </source>
</reference>
<organism evidence="1 2">
    <name type="scientific">Laccaria amethystina LaAM-08-1</name>
    <dbReference type="NCBI Taxonomy" id="1095629"/>
    <lineage>
        <taxon>Eukaryota</taxon>
        <taxon>Fungi</taxon>
        <taxon>Dikarya</taxon>
        <taxon>Basidiomycota</taxon>
        <taxon>Agaricomycotina</taxon>
        <taxon>Agaricomycetes</taxon>
        <taxon>Agaricomycetidae</taxon>
        <taxon>Agaricales</taxon>
        <taxon>Agaricineae</taxon>
        <taxon>Hydnangiaceae</taxon>
        <taxon>Laccaria</taxon>
    </lineage>
</organism>
<dbReference type="HOGENOM" id="CLU_1759121_0_0_1"/>
<reference evidence="2" key="2">
    <citation type="submission" date="2015-01" db="EMBL/GenBank/DDBJ databases">
        <title>Evolutionary Origins and Diversification of the Mycorrhizal Mutualists.</title>
        <authorList>
            <consortium name="DOE Joint Genome Institute"/>
            <consortium name="Mycorrhizal Genomics Consortium"/>
            <person name="Kohler A."/>
            <person name="Kuo A."/>
            <person name="Nagy L.G."/>
            <person name="Floudas D."/>
            <person name="Copeland A."/>
            <person name="Barry K.W."/>
            <person name="Cichocki N."/>
            <person name="Veneault-Fourrey C."/>
            <person name="LaButti K."/>
            <person name="Lindquist E.A."/>
            <person name="Lipzen A."/>
            <person name="Lundell T."/>
            <person name="Morin E."/>
            <person name="Murat C."/>
            <person name="Riley R."/>
            <person name="Ohm R."/>
            <person name="Sun H."/>
            <person name="Tunlid A."/>
            <person name="Henrissat B."/>
            <person name="Grigoriev I.V."/>
            <person name="Hibbett D.S."/>
            <person name="Martin F."/>
        </authorList>
    </citation>
    <scope>NUCLEOTIDE SEQUENCE [LARGE SCALE GENOMIC DNA]</scope>
    <source>
        <strain evidence="2">LaAM-08-1</strain>
    </source>
</reference>
<evidence type="ECO:0000313" key="1">
    <source>
        <dbReference type="EMBL" id="KIK02224.1"/>
    </source>
</evidence>